<reference evidence="2 3" key="1">
    <citation type="submission" date="2019-06" db="EMBL/GenBank/DDBJ databases">
        <title>Aeromicrobium sp. nov., isolated from a maize field.</title>
        <authorList>
            <person name="Lin S.-Y."/>
            <person name="Tsai C.-F."/>
            <person name="Young C.-C."/>
        </authorList>
    </citation>
    <scope>NUCLEOTIDE SEQUENCE [LARGE SCALE GENOMIC DNA]</scope>
    <source>
        <strain evidence="2 3">CC-CFT486</strain>
    </source>
</reference>
<dbReference type="RefSeq" id="WP_147687487.1">
    <property type="nucleotide sequence ID" value="NZ_VDUX01000008.1"/>
</dbReference>
<organism evidence="2 3">
    <name type="scientific">Aeromicrobium terrae</name>
    <dbReference type="NCBI Taxonomy" id="2498846"/>
    <lineage>
        <taxon>Bacteria</taxon>
        <taxon>Bacillati</taxon>
        <taxon>Actinomycetota</taxon>
        <taxon>Actinomycetes</taxon>
        <taxon>Propionibacteriales</taxon>
        <taxon>Nocardioidaceae</taxon>
        <taxon>Aeromicrobium</taxon>
    </lineage>
</organism>
<gene>
    <name evidence="2" type="ORF">FHP06_14310</name>
</gene>
<protein>
    <submittedName>
        <fullName evidence="2">Carboxymuconolactone decarboxylase family protein</fullName>
    </submittedName>
</protein>
<feature type="domain" description="Carboxymuconolactone decarboxylase-like" evidence="1">
    <location>
        <begin position="21"/>
        <end position="102"/>
    </location>
</feature>
<dbReference type="Proteomes" id="UP000321571">
    <property type="component" value="Unassembled WGS sequence"/>
</dbReference>
<dbReference type="Pfam" id="PF02627">
    <property type="entry name" value="CMD"/>
    <property type="match status" value="1"/>
</dbReference>
<keyword evidence="3" id="KW-1185">Reference proteome</keyword>
<comment type="caution">
    <text evidence="2">The sequence shown here is derived from an EMBL/GenBank/DDBJ whole genome shotgun (WGS) entry which is preliminary data.</text>
</comment>
<dbReference type="InterPro" id="IPR029032">
    <property type="entry name" value="AhpD-like"/>
</dbReference>
<dbReference type="EMBL" id="VDUX01000008">
    <property type="protein sequence ID" value="TXL57218.1"/>
    <property type="molecule type" value="Genomic_DNA"/>
</dbReference>
<dbReference type="NCBIfam" id="TIGR00778">
    <property type="entry name" value="ahpD_dom"/>
    <property type="match status" value="1"/>
</dbReference>
<evidence type="ECO:0000259" key="1">
    <source>
        <dbReference type="Pfam" id="PF02627"/>
    </source>
</evidence>
<evidence type="ECO:0000313" key="2">
    <source>
        <dbReference type="EMBL" id="TXL57218.1"/>
    </source>
</evidence>
<accession>A0A5C8NFB9</accession>
<name>A0A5C8NFB9_9ACTN</name>
<sequence length="160" mass="17841">METTTIAPRLDFDTHAATFSKALSHLDHAATKQLDAVDFDRRLRELVRIRASQLNGCAYCIDMHTKDARAIGETEQRIYALPAWRETPFFTEAERAALAFTESVTLMAESHVPDAAYDVLTPHYSPEEIAALVSLIIMINAWNAVGVSTRAWEPGSYSLD</sequence>
<dbReference type="Gene3D" id="1.20.1290.10">
    <property type="entry name" value="AhpD-like"/>
    <property type="match status" value="1"/>
</dbReference>
<evidence type="ECO:0000313" key="3">
    <source>
        <dbReference type="Proteomes" id="UP000321571"/>
    </source>
</evidence>
<dbReference type="AlphaFoldDB" id="A0A5C8NFB9"/>
<dbReference type="InterPro" id="IPR003779">
    <property type="entry name" value="CMD-like"/>
</dbReference>
<dbReference type="GO" id="GO:0051920">
    <property type="term" value="F:peroxiredoxin activity"/>
    <property type="evidence" value="ECO:0007669"/>
    <property type="project" value="InterPro"/>
</dbReference>
<proteinExistence type="predicted"/>
<dbReference type="OrthoDB" id="9801997at2"/>
<dbReference type="PANTHER" id="PTHR34846:SF10">
    <property type="entry name" value="CYTOPLASMIC PROTEIN"/>
    <property type="match status" value="1"/>
</dbReference>
<dbReference type="PANTHER" id="PTHR34846">
    <property type="entry name" value="4-CARBOXYMUCONOLACTONE DECARBOXYLASE FAMILY PROTEIN (AFU_ORTHOLOGUE AFUA_6G11590)"/>
    <property type="match status" value="1"/>
</dbReference>
<dbReference type="InterPro" id="IPR004675">
    <property type="entry name" value="AhpD_core"/>
</dbReference>
<dbReference type="SUPFAM" id="SSF69118">
    <property type="entry name" value="AhpD-like"/>
    <property type="match status" value="1"/>
</dbReference>